<protein>
    <submittedName>
        <fullName evidence="1">Uncharacterized protein</fullName>
    </submittedName>
</protein>
<dbReference type="AlphaFoldDB" id="A0AAV4DS93"/>
<keyword evidence="2" id="KW-1185">Reference proteome</keyword>
<accession>A0AAV4DS93</accession>
<dbReference type="EMBL" id="BLXT01008250">
    <property type="protein sequence ID" value="GFO47124.1"/>
    <property type="molecule type" value="Genomic_DNA"/>
</dbReference>
<reference evidence="1 2" key="1">
    <citation type="journal article" date="2021" name="Elife">
        <title>Chloroplast acquisition without the gene transfer in kleptoplastic sea slugs, Plakobranchus ocellatus.</title>
        <authorList>
            <person name="Maeda T."/>
            <person name="Takahashi S."/>
            <person name="Yoshida T."/>
            <person name="Shimamura S."/>
            <person name="Takaki Y."/>
            <person name="Nagai Y."/>
            <person name="Toyoda A."/>
            <person name="Suzuki Y."/>
            <person name="Arimoto A."/>
            <person name="Ishii H."/>
            <person name="Satoh N."/>
            <person name="Nishiyama T."/>
            <person name="Hasebe M."/>
            <person name="Maruyama T."/>
            <person name="Minagawa J."/>
            <person name="Obokata J."/>
            <person name="Shigenobu S."/>
        </authorList>
    </citation>
    <scope>NUCLEOTIDE SEQUENCE [LARGE SCALE GENOMIC DNA]</scope>
</reference>
<proteinExistence type="predicted"/>
<evidence type="ECO:0000313" key="1">
    <source>
        <dbReference type="EMBL" id="GFO47124.1"/>
    </source>
</evidence>
<evidence type="ECO:0000313" key="2">
    <source>
        <dbReference type="Proteomes" id="UP000735302"/>
    </source>
</evidence>
<name>A0AAV4DS93_9GAST</name>
<comment type="caution">
    <text evidence="1">The sequence shown here is derived from an EMBL/GenBank/DDBJ whole genome shotgun (WGS) entry which is preliminary data.</text>
</comment>
<sequence>MACCCCRMCEQDLLIPNIITRVSTCNKRPRIDSRNIGISSTTPSSGCMSHKDRTRRRMLSRSLTHLLQGQSAPLIKDNEEILERWTEHFDSVRNRPYTIDIGAIDCLPRFLMRNTGSKFHSERGCLQWQILKLGHGTSKAVEENQQLFQLLRKKGPQGFIRLSSCMFISGKKPAGL</sequence>
<dbReference type="Proteomes" id="UP000735302">
    <property type="component" value="Unassembled WGS sequence"/>
</dbReference>
<gene>
    <name evidence="1" type="ORF">PoB_007362900</name>
</gene>
<organism evidence="1 2">
    <name type="scientific">Plakobranchus ocellatus</name>
    <dbReference type="NCBI Taxonomy" id="259542"/>
    <lineage>
        <taxon>Eukaryota</taxon>
        <taxon>Metazoa</taxon>
        <taxon>Spiralia</taxon>
        <taxon>Lophotrochozoa</taxon>
        <taxon>Mollusca</taxon>
        <taxon>Gastropoda</taxon>
        <taxon>Heterobranchia</taxon>
        <taxon>Euthyneura</taxon>
        <taxon>Panpulmonata</taxon>
        <taxon>Sacoglossa</taxon>
        <taxon>Placobranchoidea</taxon>
        <taxon>Plakobranchidae</taxon>
        <taxon>Plakobranchus</taxon>
    </lineage>
</organism>